<dbReference type="InterPro" id="IPR016187">
    <property type="entry name" value="CTDL_fold"/>
</dbReference>
<feature type="chain" id="PRO_5009310970" evidence="1">
    <location>
        <begin position="18"/>
        <end position="282"/>
    </location>
</feature>
<evidence type="ECO:0000313" key="3">
    <source>
        <dbReference type="WBParaSite" id="Hba_12251"/>
    </source>
</evidence>
<accession>A0A1I7X4E3</accession>
<name>A0A1I7X4E3_HETBA</name>
<dbReference type="Proteomes" id="UP000095283">
    <property type="component" value="Unplaced"/>
</dbReference>
<keyword evidence="2" id="KW-1185">Reference proteome</keyword>
<dbReference type="WBParaSite" id="Hba_12251">
    <property type="protein sequence ID" value="Hba_12251"/>
    <property type="gene ID" value="Hba_12251"/>
</dbReference>
<organism evidence="2 3">
    <name type="scientific">Heterorhabditis bacteriophora</name>
    <name type="common">Entomopathogenic nematode worm</name>
    <dbReference type="NCBI Taxonomy" id="37862"/>
    <lineage>
        <taxon>Eukaryota</taxon>
        <taxon>Metazoa</taxon>
        <taxon>Ecdysozoa</taxon>
        <taxon>Nematoda</taxon>
        <taxon>Chromadorea</taxon>
        <taxon>Rhabditida</taxon>
        <taxon>Rhabditina</taxon>
        <taxon>Rhabditomorpha</taxon>
        <taxon>Strongyloidea</taxon>
        <taxon>Heterorhabditidae</taxon>
        <taxon>Heterorhabditis</taxon>
    </lineage>
</organism>
<feature type="signal peptide" evidence="1">
    <location>
        <begin position="1"/>
        <end position="17"/>
    </location>
</feature>
<reference evidence="3" key="1">
    <citation type="submission" date="2016-11" db="UniProtKB">
        <authorList>
            <consortium name="WormBaseParasite"/>
        </authorList>
    </citation>
    <scope>IDENTIFICATION</scope>
</reference>
<keyword evidence="1" id="KW-0732">Signal</keyword>
<sequence length="282" mass="31642">MDFRLLIIFSFFYLSFSAPVNDPCGCFNPTTTMTPSPAPVYDNPCKCCCNRIFAPPVTTTEEPTTTTTTTTTTTEAPCCCCSQMSQAESFPIISESPSASVEEVYWDYSDIESSSVYANTVKKRQTGQIEDGKACPDGWARFKESCYYIEKEKMTMADAERSCFRKNSTMFVANSIDEWVKYNSQADSSKLTGPGLGVVRFEGVAQPEPMWQTTSGMNAAEINWLSKAYSPVNNGWTSASRCAAHFYSMSDSISYVFFYNCKMPFYSICERNVTFINMLNEY</sequence>
<protein>
    <submittedName>
        <fullName evidence="3">C-type lectin domain-containing protein</fullName>
    </submittedName>
</protein>
<proteinExistence type="predicted"/>
<evidence type="ECO:0000256" key="1">
    <source>
        <dbReference type="SAM" id="SignalP"/>
    </source>
</evidence>
<dbReference type="AlphaFoldDB" id="A0A1I7X4E3"/>
<dbReference type="InterPro" id="IPR016186">
    <property type="entry name" value="C-type_lectin-like/link_sf"/>
</dbReference>
<dbReference type="Gene3D" id="3.10.100.10">
    <property type="entry name" value="Mannose-Binding Protein A, subunit A"/>
    <property type="match status" value="1"/>
</dbReference>
<dbReference type="SUPFAM" id="SSF56436">
    <property type="entry name" value="C-type lectin-like"/>
    <property type="match status" value="1"/>
</dbReference>
<evidence type="ECO:0000313" key="2">
    <source>
        <dbReference type="Proteomes" id="UP000095283"/>
    </source>
</evidence>